<gene>
    <name evidence="1" type="ORF">A9Z60_07680</name>
</gene>
<accession>A0A1B8PKT7</accession>
<reference evidence="1 2" key="1">
    <citation type="submission" date="2016-06" db="EMBL/GenBank/DDBJ databases">
        <title>Draft genome of Moraxella nonliquefaciens CCUG 60284.</title>
        <authorList>
            <person name="Salva-Serra F."/>
            <person name="Engstrom-Jakobsson H."/>
            <person name="Thorell K."/>
            <person name="Gonzales-Siles L."/>
            <person name="Karlsson R."/>
            <person name="Boulund F."/>
            <person name="Engstrand L."/>
            <person name="Kristiansson E."/>
            <person name="Moore E."/>
        </authorList>
    </citation>
    <scope>NUCLEOTIDE SEQUENCE [LARGE SCALE GENOMIC DNA]</scope>
    <source>
        <strain evidence="1 2">CCUG 60284</strain>
    </source>
</reference>
<name>A0A1B8PKT7_MORNO</name>
<evidence type="ECO:0000313" key="2">
    <source>
        <dbReference type="Proteomes" id="UP000092671"/>
    </source>
</evidence>
<dbReference type="RefSeq" id="WP_066892708.1">
    <property type="nucleotide sequence ID" value="NZ_LZDN01000006.1"/>
</dbReference>
<organism evidence="1 2">
    <name type="scientific">Moraxella nonliquefaciens</name>
    <dbReference type="NCBI Taxonomy" id="478"/>
    <lineage>
        <taxon>Bacteria</taxon>
        <taxon>Pseudomonadati</taxon>
        <taxon>Pseudomonadota</taxon>
        <taxon>Gammaproteobacteria</taxon>
        <taxon>Moraxellales</taxon>
        <taxon>Moraxellaceae</taxon>
        <taxon>Moraxella</taxon>
    </lineage>
</organism>
<dbReference type="Proteomes" id="UP000092671">
    <property type="component" value="Unassembled WGS sequence"/>
</dbReference>
<dbReference type="EMBL" id="LZDN01000006">
    <property type="protein sequence ID" value="OBX51459.1"/>
    <property type="molecule type" value="Genomic_DNA"/>
</dbReference>
<sequence length="130" mass="14965">MNVVSKTEAETKVKKAVKELNIKAKIKVTQHRFKVYVLITTTNAKLCEVEALKKVTSKMTSEIDDIYVTHNNTQTNEYAEILNDLAVKFFCKKYRNNHQTVDELAEIAKPHIQKIINGTHRLSSEFWATI</sequence>
<proteinExistence type="predicted"/>
<dbReference type="AlphaFoldDB" id="A0A1B8PKT7"/>
<comment type="caution">
    <text evidence="1">The sequence shown here is derived from an EMBL/GenBank/DDBJ whole genome shotgun (WGS) entry which is preliminary data.</text>
</comment>
<evidence type="ECO:0000313" key="1">
    <source>
        <dbReference type="EMBL" id="OBX51459.1"/>
    </source>
</evidence>
<protein>
    <submittedName>
        <fullName evidence="1">Uncharacterized protein</fullName>
    </submittedName>
</protein>